<protein>
    <recommendedName>
        <fullName evidence="4">DNA polymerase delta subunit 4</fullName>
    </recommendedName>
</protein>
<evidence type="ECO:0008006" key="4">
    <source>
        <dbReference type="Google" id="ProtNLM"/>
    </source>
</evidence>
<name>A0ABD3CHQ0_9LAMI</name>
<dbReference type="InterPro" id="IPR007218">
    <property type="entry name" value="DNA_pol_delta_4"/>
</dbReference>
<comment type="caution">
    <text evidence="2">The sequence shown here is derived from an EMBL/GenBank/DDBJ whole genome shotgun (WGS) entry which is preliminary data.</text>
</comment>
<dbReference type="Proteomes" id="UP001632038">
    <property type="component" value="Unassembled WGS sequence"/>
</dbReference>
<keyword evidence="3" id="KW-1185">Reference proteome</keyword>
<reference evidence="3" key="1">
    <citation type="journal article" date="2024" name="IScience">
        <title>Strigolactones Initiate the Formation of Haustorium-like Structures in Castilleja.</title>
        <authorList>
            <person name="Buerger M."/>
            <person name="Peterson D."/>
            <person name="Chory J."/>
        </authorList>
    </citation>
    <scope>NUCLEOTIDE SEQUENCE [LARGE SCALE GENOMIC DNA]</scope>
</reference>
<feature type="region of interest" description="Disordered" evidence="1">
    <location>
        <begin position="1"/>
        <end position="40"/>
    </location>
</feature>
<proteinExistence type="predicted"/>
<sequence length="118" mass="13292">MSSRMKGLFREKKKLGVSKPKSSIVKPKSSTLKPTHSADVAQPPALIIDSKAKLGEYDEKEEVLRQFDLNMAYGPCLGMRRLDRWNRAKAWGLNPPKEVENLLRPGVANSECLWDGRV</sequence>
<dbReference type="PANTHER" id="PTHR14303:SF0">
    <property type="entry name" value="DNA POLYMERASE DELTA SUBUNIT 4"/>
    <property type="match status" value="1"/>
</dbReference>
<organism evidence="2 3">
    <name type="scientific">Castilleja foliolosa</name>
    <dbReference type="NCBI Taxonomy" id="1961234"/>
    <lineage>
        <taxon>Eukaryota</taxon>
        <taxon>Viridiplantae</taxon>
        <taxon>Streptophyta</taxon>
        <taxon>Embryophyta</taxon>
        <taxon>Tracheophyta</taxon>
        <taxon>Spermatophyta</taxon>
        <taxon>Magnoliopsida</taxon>
        <taxon>eudicotyledons</taxon>
        <taxon>Gunneridae</taxon>
        <taxon>Pentapetalae</taxon>
        <taxon>asterids</taxon>
        <taxon>lamiids</taxon>
        <taxon>Lamiales</taxon>
        <taxon>Orobanchaceae</taxon>
        <taxon>Pedicularideae</taxon>
        <taxon>Castillejinae</taxon>
        <taxon>Castilleja</taxon>
    </lineage>
</organism>
<evidence type="ECO:0000256" key="1">
    <source>
        <dbReference type="SAM" id="MobiDB-lite"/>
    </source>
</evidence>
<dbReference type="Pfam" id="PF04081">
    <property type="entry name" value="DNA_pol_delta_4"/>
    <property type="match status" value="1"/>
</dbReference>
<evidence type="ECO:0000313" key="2">
    <source>
        <dbReference type="EMBL" id="KAL3629097.1"/>
    </source>
</evidence>
<feature type="compositionally biased region" description="Low complexity" evidence="1">
    <location>
        <begin position="17"/>
        <end position="30"/>
    </location>
</feature>
<evidence type="ECO:0000313" key="3">
    <source>
        <dbReference type="Proteomes" id="UP001632038"/>
    </source>
</evidence>
<gene>
    <name evidence="2" type="ORF">CASFOL_026319</name>
</gene>
<dbReference type="EMBL" id="JAVIJP010000034">
    <property type="protein sequence ID" value="KAL3629097.1"/>
    <property type="molecule type" value="Genomic_DNA"/>
</dbReference>
<accession>A0ABD3CHQ0</accession>
<dbReference type="PANTHER" id="PTHR14303">
    <property type="entry name" value="DNA POLYMERASE DELTA SUBUNIT 4"/>
    <property type="match status" value="1"/>
</dbReference>
<dbReference type="AlphaFoldDB" id="A0ABD3CHQ0"/>